<protein>
    <submittedName>
        <fullName evidence="2">Uncharacterized protein</fullName>
    </submittedName>
</protein>
<gene>
    <name evidence="2" type="ORF">FN846DRAFT_937685</name>
</gene>
<evidence type="ECO:0000313" key="3">
    <source>
        <dbReference type="Proteomes" id="UP000326924"/>
    </source>
</evidence>
<dbReference type="EMBL" id="VXIS01000042">
    <property type="protein sequence ID" value="KAA8910758.1"/>
    <property type="molecule type" value="Genomic_DNA"/>
</dbReference>
<evidence type="ECO:0000256" key="1">
    <source>
        <dbReference type="SAM" id="MobiDB-lite"/>
    </source>
</evidence>
<name>A0A5J5F3Q5_9PEZI</name>
<sequence>MLFRCMAVTAATPQGSCCWLLRGKKKKNESPGLRGLISRSKAGGRAGRDTSTSTYILPGQARNTNTLAREGCYH</sequence>
<dbReference type="Proteomes" id="UP000326924">
    <property type="component" value="Unassembled WGS sequence"/>
</dbReference>
<dbReference type="InParanoid" id="A0A5J5F3Q5"/>
<dbReference type="AlphaFoldDB" id="A0A5J5F3Q5"/>
<comment type="caution">
    <text evidence="2">The sequence shown here is derived from an EMBL/GenBank/DDBJ whole genome shotgun (WGS) entry which is preliminary data.</text>
</comment>
<proteinExistence type="predicted"/>
<accession>A0A5J5F3Q5</accession>
<feature type="region of interest" description="Disordered" evidence="1">
    <location>
        <begin position="30"/>
        <end position="56"/>
    </location>
</feature>
<evidence type="ECO:0000313" key="2">
    <source>
        <dbReference type="EMBL" id="KAA8910758.1"/>
    </source>
</evidence>
<organism evidence="2 3">
    <name type="scientific">Sphaerosporella brunnea</name>
    <dbReference type="NCBI Taxonomy" id="1250544"/>
    <lineage>
        <taxon>Eukaryota</taxon>
        <taxon>Fungi</taxon>
        <taxon>Dikarya</taxon>
        <taxon>Ascomycota</taxon>
        <taxon>Pezizomycotina</taxon>
        <taxon>Pezizomycetes</taxon>
        <taxon>Pezizales</taxon>
        <taxon>Pyronemataceae</taxon>
        <taxon>Sphaerosporella</taxon>
    </lineage>
</organism>
<keyword evidence="3" id="KW-1185">Reference proteome</keyword>
<reference evidence="2 3" key="1">
    <citation type="submission" date="2019-09" db="EMBL/GenBank/DDBJ databases">
        <title>Draft genome of the ectomycorrhizal ascomycete Sphaerosporella brunnea.</title>
        <authorList>
            <consortium name="DOE Joint Genome Institute"/>
            <person name="Benucci G.M."/>
            <person name="Marozzi G."/>
            <person name="Antonielli L."/>
            <person name="Sanchez S."/>
            <person name="Marco P."/>
            <person name="Wang X."/>
            <person name="Falini L.B."/>
            <person name="Barry K."/>
            <person name="Haridas S."/>
            <person name="Lipzen A."/>
            <person name="Labutti K."/>
            <person name="Grigoriev I.V."/>
            <person name="Murat C."/>
            <person name="Martin F."/>
            <person name="Albertini E."/>
            <person name="Donnini D."/>
            <person name="Bonito G."/>
        </authorList>
    </citation>
    <scope>NUCLEOTIDE SEQUENCE [LARGE SCALE GENOMIC DNA]</scope>
    <source>
        <strain evidence="2 3">Sb_GMNB300</strain>
    </source>
</reference>